<keyword evidence="1" id="KW-0732">Signal</keyword>
<feature type="non-terminal residue" evidence="2">
    <location>
        <position position="145"/>
    </location>
</feature>
<name>A0AAN5CJ09_9BILA</name>
<sequence length="145" mass="16937">LLGCAHVIDLLLIRGGILVDWTDQEKSRSIHEMFVCETHRTKLLTNWEWNRYSNKINFKRKLTCSLHEVTHSQKVKPLSFRRLNKFETIRLIEATDRFFHVGTGVCVKHGKAIAEHKFDEISFCDQDKSTEDVDCDVFTNDLEAE</sequence>
<dbReference type="Proteomes" id="UP001328107">
    <property type="component" value="Unassembled WGS sequence"/>
</dbReference>
<feature type="signal peptide" evidence="1">
    <location>
        <begin position="1"/>
        <end position="18"/>
    </location>
</feature>
<comment type="caution">
    <text evidence="2">The sequence shown here is derived from an EMBL/GenBank/DDBJ whole genome shotgun (WGS) entry which is preliminary data.</text>
</comment>
<feature type="non-terminal residue" evidence="2">
    <location>
        <position position="1"/>
    </location>
</feature>
<feature type="chain" id="PRO_5042964469" evidence="1">
    <location>
        <begin position="19"/>
        <end position="145"/>
    </location>
</feature>
<dbReference type="EMBL" id="BTRK01000004">
    <property type="protein sequence ID" value="GMR45333.1"/>
    <property type="molecule type" value="Genomic_DNA"/>
</dbReference>
<protein>
    <submittedName>
        <fullName evidence="2">Uncharacterized protein</fullName>
    </submittedName>
</protein>
<evidence type="ECO:0000256" key="1">
    <source>
        <dbReference type="SAM" id="SignalP"/>
    </source>
</evidence>
<dbReference type="AlphaFoldDB" id="A0AAN5CJ09"/>
<organism evidence="2 3">
    <name type="scientific">Pristionchus mayeri</name>
    <dbReference type="NCBI Taxonomy" id="1317129"/>
    <lineage>
        <taxon>Eukaryota</taxon>
        <taxon>Metazoa</taxon>
        <taxon>Ecdysozoa</taxon>
        <taxon>Nematoda</taxon>
        <taxon>Chromadorea</taxon>
        <taxon>Rhabditida</taxon>
        <taxon>Rhabditina</taxon>
        <taxon>Diplogasteromorpha</taxon>
        <taxon>Diplogasteroidea</taxon>
        <taxon>Neodiplogasteridae</taxon>
        <taxon>Pristionchus</taxon>
    </lineage>
</organism>
<reference evidence="3" key="1">
    <citation type="submission" date="2022-10" db="EMBL/GenBank/DDBJ databases">
        <title>Genome assembly of Pristionchus species.</title>
        <authorList>
            <person name="Yoshida K."/>
            <person name="Sommer R.J."/>
        </authorList>
    </citation>
    <scope>NUCLEOTIDE SEQUENCE [LARGE SCALE GENOMIC DNA]</scope>
    <source>
        <strain evidence="3">RS5460</strain>
    </source>
</reference>
<gene>
    <name evidence="2" type="ORF">PMAYCL1PPCAC_15528</name>
</gene>
<evidence type="ECO:0000313" key="2">
    <source>
        <dbReference type="EMBL" id="GMR45333.1"/>
    </source>
</evidence>
<evidence type="ECO:0000313" key="3">
    <source>
        <dbReference type="Proteomes" id="UP001328107"/>
    </source>
</evidence>
<keyword evidence="3" id="KW-1185">Reference proteome</keyword>
<accession>A0AAN5CJ09</accession>
<proteinExistence type="predicted"/>